<dbReference type="Gene3D" id="3.20.20.140">
    <property type="entry name" value="Metal-dependent hydrolases"/>
    <property type="match status" value="1"/>
</dbReference>
<protein>
    <submittedName>
        <fullName evidence="2">Amidohydrolase family protein</fullName>
    </submittedName>
</protein>
<dbReference type="InterPro" id="IPR006680">
    <property type="entry name" value="Amidohydro-rel"/>
</dbReference>
<evidence type="ECO:0000313" key="3">
    <source>
        <dbReference type="Proteomes" id="UP001596380"/>
    </source>
</evidence>
<evidence type="ECO:0000259" key="1">
    <source>
        <dbReference type="Pfam" id="PF01979"/>
    </source>
</evidence>
<reference evidence="3" key="1">
    <citation type="journal article" date="2019" name="Int. J. Syst. Evol. Microbiol.">
        <title>The Global Catalogue of Microorganisms (GCM) 10K type strain sequencing project: providing services to taxonomists for standard genome sequencing and annotation.</title>
        <authorList>
            <consortium name="The Broad Institute Genomics Platform"/>
            <consortium name="The Broad Institute Genome Sequencing Center for Infectious Disease"/>
            <person name="Wu L."/>
            <person name="Ma J."/>
        </authorList>
    </citation>
    <scope>NUCLEOTIDE SEQUENCE [LARGE SCALE GENOMIC DNA]</scope>
    <source>
        <strain evidence="3">JCM 3369</strain>
    </source>
</reference>
<comment type="caution">
    <text evidence="2">The sequence shown here is derived from an EMBL/GenBank/DDBJ whole genome shotgun (WGS) entry which is preliminary data.</text>
</comment>
<dbReference type="Pfam" id="PF01979">
    <property type="entry name" value="Amidohydro_1"/>
    <property type="match status" value="1"/>
</dbReference>
<gene>
    <name evidence="2" type="ORF">ACFQKB_00885</name>
</gene>
<name>A0ABW2C978_9ACTN</name>
<dbReference type="EMBL" id="JBHSXS010000001">
    <property type="protein sequence ID" value="MFC6878311.1"/>
    <property type="molecule type" value="Genomic_DNA"/>
</dbReference>
<dbReference type="InterPro" id="IPR050287">
    <property type="entry name" value="MTA/SAH_deaminase"/>
</dbReference>
<dbReference type="Gene3D" id="2.30.40.10">
    <property type="entry name" value="Urease, subunit C, domain 1"/>
    <property type="match status" value="1"/>
</dbReference>
<evidence type="ECO:0000313" key="2">
    <source>
        <dbReference type="EMBL" id="MFC6878311.1"/>
    </source>
</evidence>
<proteinExistence type="predicted"/>
<dbReference type="SUPFAM" id="SSF51556">
    <property type="entry name" value="Metallo-dependent hydrolases"/>
    <property type="match status" value="1"/>
</dbReference>
<dbReference type="PANTHER" id="PTHR43794">
    <property type="entry name" value="AMINOHYDROLASE SSNA-RELATED"/>
    <property type="match status" value="1"/>
</dbReference>
<dbReference type="NCBIfam" id="NF006056">
    <property type="entry name" value="PRK08204.1"/>
    <property type="match status" value="1"/>
</dbReference>
<organism evidence="2 3">
    <name type="scientific">Actinomadura yumaensis</name>
    <dbReference type="NCBI Taxonomy" id="111807"/>
    <lineage>
        <taxon>Bacteria</taxon>
        <taxon>Bacillati</taxon>
        <taxon>Actinomycetota</taxon>
        <taxon>Actinomycetes</taxon>
        <taxon>Streptosporangiales</taxon>
        <taxon>Thermomonosporaceae</taxon>
        <taxon>Actinomadura</taxon>
    </lineage>
</organism>
<sequence length="428" mass="44474">MTSTKLLRNGVVVDTVPEPAVLGRADVLIEDGLITAVGPDLAAPGAEVIDASERIVLPGFVDTHRHTWQAGIRAILPDSTLQTYMERVFGRLVPRYRAQDVHAGVLAGALECLDAGVTTVLDWSHIQSSPAHTEANVSALRESGVRAVFGYCYGGPGGPDALAAETRRVREEYFETPDALLTMAFAALGPDLAQEERALAEWRAARDLGLPVTVHMGGHGPESAARGLAFLQDNGLIAHPTTYVHANCYTDEALVRIARNGGTVSVSPAVEATMGFGAPPTGRARAAGIPTALSADTVSNGAGDMFSLMRAAYMLERGRPDGAGMGFTTRDVLRMATIEGAEVAGLADVTGSLTPGKQADVQLLRTDTLGMACAYDPIAAVVLAADTAAVDTVLVGGEVVKRGGVLTRHDVPSVLAALAESAAHVTAA</sequence>
<feature type="domain" description="Amidohydrolase-related" evidence="1">
    <location>
        <begin position="55"/>
        <end position="400"/>
    </location>
</feature>
<dbReference type="InterPro" id="IPR032466">
    <property type="entry name" value="Metal_Hydrolase"/>
</dbReference>
<dbReference type="PANTHER" id="PTHR43794:SF5">
    <property type="entry name" value="CHLOROHYDROLASE FAMILY PROTEIN"/>
    <property type="match status" value="1"/>
</dbReference>
<dbReference type="SUPFAM" id="SSF51338">
    <property type="entry name" value="Composite domain of metallo-dependent hydrolases"/>
    <property type="match status" value="1"/>
</dbReference>
<dbReference type="InterPro" id="IPR011059">
    <property type="entry name" value="Metal-dep_hydrolase_composite"/>
</dbReference>
<accession>A0ABW2C978</accession>
<dbReference type="RefSeq" id="WP_160820056.1">
    <property type="nucleotide sequence ID" value="NZ_JBHSXE010000001.1"/>
</dbReference>
<dbReference type="Proteomes" id="UP001596380">
    <property type="component" value="Unassembled WGS sequence"/>
</dbReference>
<keyword evidence="3" id="KW-1185">Reference proteome</keyword>